<keyword evidence="4" id="KW-1185">Reference proteome</keyword>
<evidence type="ECO:0000313" key="3">
    <source>
        <dbReference type="EMBL" id="SNB52043.1"/>
    </source>
</evidence>
<evidence type="ECO:0000313" key="4">
    <source>
        <dbReference type="Proteomes" id="UP000197025"/>
    </source>
</evidence>
<feature type="transmembrane region" description="Helical" evidence="1">
    <location>
        <begin position="263"/>
        <end position="281"/>
    </location>
</feature>
<accession>A0A212PYF6</accession>
<feature type="transmembrane region" description="Helical" evidence="1">
    <location>
        <begin position="293"/>
        <end position="311"/>
    </location>
</feature>
<gene>
    <name evidence="3" type="ORF">SAMN02746019_00022370</name>
</gene>
<dbReference type="InterPro" id="IPR006675">
    <property type="entry name" value="HDIG_dom"/>
</dbReference>
<dbReference type="NCBIfam" id="TIGR00277">
    <property type="entry name" value="HDIG"/>
    <property type="match status" value="1"/>
</dbReference>
<keyword evidence="1" id="KW-1133">Transmembrane helix</keyword>
<name>A0A212PYF6_9CHLR</name>
<dbReference type="Proteomes" id="UP000197025">
    <property type="component" value="Unassembled WGS sequence"/>
</dbReference>
<feature type="transmembrane region" description="Helical" evidence="1">
    <location>
        <begin position="418"/>
        <end position="444"/>
    </location>
</feature>
<reference evidence="4" key="1">
    <citation type="submission" date="2017-06" db="EMBL/GenBank/DDBJ databases">
        <authorList>
            <person name="Varghese N."/>
            <person name="Submissions S."/>
        </authorList>
    </citation>
    <scope>NUCLEOTIDE SEQUENCE [LARGE SCALE GENOMIC DNA]</scope>
    <source>
        <strain evidence="4">JAD2</strain>
    </source>
</reference>
<dbReference type="SUPFAM" id="SSF109604">
    <property type="entry name" value="HD-domain/PDEase-like"/>
    <property type="match status" value="1"/>
</dbReference>
<dbReference type="InParanoid" id="A0A212PYF6"/>
<dbReference type="RefSeq" id="WP_088570020.1">
    <property type="nucleotide sequence ID" value="NZ_FYEK01000003.1"/>
</dbReference>
<dbReference type="InterPro" id="IPR011621">
    <property type="entry name" value="Metal-dep_PHydrolase_7TM_intra"/>
</dbReference>
<dbReference type="Pfam" id="PF01966">
    <property type="entry name" value="HD"/>
    <property type="match status" value="1"/>
</dbReference>
<dbReference type="OrthoDB" id="9806952at2"/>
<dbReference type="Pfam" id="PF07698">
    <property type="entry name" value="7TM-7TMR_HD"/>
    <property type="match status" value="1"/>
</dbReference>
<dbReference type="AlphaFoldDB" id="A0A212PYF6"/>
<feature type="transmembrane region" description="Helical" evidence="1">
    <location>
        <begin position="385"/>
        <end position="406"/>
    </location>
</feature>
<keyword evidence="1" id="KW-0812">Transmembrane</keyword>
<dbReference type="EMBL" id="FYEK01000003">
    <property type="protein sequence ID" value="SNB52043.1"/>
    <property type="molecule type" value="Genomic_DNA"/>
</dbReference>
<dbReference type="Gene3D" id="1.10.3210.10">
    <property type="entry name" value="Hypothetical protein af1432"/>
    <property type="match status" value="1"/>
</dbReference>
<dbReference type="InterPro" id="IPR011624">
    <property type="entry name" value="Metal-dep_PHydrolase_7TM_extra"/>
</dbReference>
<sequence length="691" mass="76182">MDFRRWIRVLGRISGALIFTVLIVALVAWPVETQAAQAWQVGQAAPQTLFAPYELSYPSAILTERAREEAAARIAPIYTGPDPRIARRQVEALRQTLEAIRRIREEEQPPEERARRLEEALRGHGLSPTQRQRLLTLEATRWEMIAGEALALLDQVMREPIREDEVAGVIRQLPRRISARLNEEEAELVAALVAPLIVPNSTLDVEATEAARRQAREAIPPQIRRIRAGEAIVRQGDILDALTMEALRQYGLIPSPAPWPLPLARGILAALGAGGLWLTLGRVTPEIAERPRRLLGLAGLFLLFLGGARLLRASAPDWIWAFPTATLGMLLAAGVGTVPAMMFSAIGSIWFGLIADRTPAFLIASLLANWTTILILHRLERFQTLLAAGLSAGVITGLIGIAAMAEDGIVPPLDALRVGGMGLLAGALSTTLALLGFIILGVLFDVTTPLHLLELARPTHPLLHQLMIRAPGTYHHTLMVANLAEQAALRIGADPLLARVGALYHDIGKMVRPYLFVENQVDGDNPHERMDPHESARAIMRHVEDGLALARRHRLPRRIRAFIQEHHGTLCVTIPYHRAVQEAGDPEKVDRAAFCYRGPRPQSKETAIVMLADGCEAAVRAARPKDPQELARILDRVFQERIQSGQLDDAPLTMQELQGIREAFLQVFQGMFHPRLIYPEVPGRREEGSAS</sequence>
<dbReference type="Pfam" id="PF07697">
    <property type="entry name" value="7TMR-HDED"/>
    <property type="match status" value="1"/>
</dbReference>
<keyword evidence="1" id="KW-0472">Membrane</keyword>
<dbReference type="PANTHER" id="PTHR36442:SF1">
    <property type="entry name" value="CYCLIC-DI-AMP PHOSPHODIESTERASE PGPH"/>
    <property type="match status" value="1"/>
</dbReference>
<proteinExistence type="predicted"/>
<dbReference type="FunCoup" id="A0A212PYF6">
    <property type="interactions" value="17"/>
</dbReference>
<dbReference type="CDD" id="cd00077">
    <property type="entry name" value="HDc"/>
    <property type="match status" value="1"/>
</dbReference>
<organism evidence="3 4">
    <name type="scientific">Thermoflexus hugenholtzii JAD2</name>
    <dbReference type="NCBI Taxonomy" id="877466"/>
    <lineage>
        <taxon>Bacteria</taxon>
        <taxon>Bacillati</taxon>
        <taxon>Chloroflexota</taxon>
        <taxon>Thermoflexia</taxon>
        <taxon>Thermoflexales</taxon>
        <taxon>Thermoflexaceae</taxon>
        <taxon>Thermoflexus</taxon>
    </lineage>
</organism>
<dbReference type="PANTHER" id="PTHR36442">
    <property type="entry name" value="CYCLIC-DI-AMP PHOSPHODIESTERASE PGPH"/>
    <property type="match status" value="1"/>
</dbReference>
<feature type="transmembrane region" description="Helical" evidence="1">
    <location>
        <begin position="331"/>
        <end position="353"/>
    </location>
</feature>
<dbReference type="SMART" id="SM00471">
    <property type="entry name" value="HDc"/>
    <property type="match status" value="1"/>
</dbReference>
<feature type="domain" description="HD" evidence="2">
    <location>
        <begin position="473"/>
        <end position="618"/>
    </location>
</feature>
<protein>
    <recommendedName>
        <fullName evidence="2">HD domain-containing protein</fullName>
    </recommendedName>
</protein>
<dbReference type="InterPro" id="IPR006674">
    <property type="entry name" value="HD_domain"/>
</dbReference>
<dbReference type="PROSITE" id="PS51831">
    <property type="entry name" value="HD"/>
    <property type="match status" value="1"/>
</dbReference>
<feature type="transmembrane region" description="Helical" evidence="1">
    <location>
        <begin position="360"/>
        <end position="379"/>
    </location>
</feature>
<evidence type="ECO:0000256" key="1">
    <source>
        <dbReference type="SAM" id="Phobius"/>
    </source>
</evidence>
<evidence type="ECO:0000259" key="2">
    <source>
        <dbReference type="PROSITE" id="PS51831"/>
    </source>
</evidence>
<dbReference type="InterPro" id="IPR003607">
    <property type="entry name" value="HD/PDEase_dom"/>
</dbReference>
<dbReference type="InterPro" id="IPR052722">
    <property type="entry name" value="PgpH_phosphodiesterase"/>
</dbReference>